<dbReference type="SFLD" id="SFLDG00358">
    <property type="entry name" value="Main_(cytGST)"/>
    <property type="match status" value="1"/>
</dbReference>
<feature type="domain" description="GST N-terminal" evidence="1">
    <location>
        <begin position="2"/>
        <end position="83"/>
    </location>
</feature>
<dbReference type="SUPFAM" id="SSF47616">
    <property type="entry name" value="GST C-terminal domain-like"/>
    <property type="match status" value="1"/>
</dbReference>
<dbReference type="InterPro" id="IPR040079">
    <property type="entry name" value="Glutathione_S-Trfase"/>
</dbReference>
<evidence type="ECO:0000313" key="4">
    <source>
        <dbReference type="Proteomes" id="UP000672602"/>
    </source>
</evidence>
<dbReference type="PROSITE" id="PS50405">
    <property type="entry name" value="GST_CTER"/>
    <property type="match status" value="1"/>
</dbReference>
<proteinExistence type="predicted"/>
<dbReference type="InterPro" id="IPR004045">
    <property type="entry name" value="Glutathione_S-Trfase_N"/>
</dbReference>
<dbReference type="EMBL" id="JAGMWN010000001">
    <property type="protein sequence ID" value="MBP5856156.1"/>
    <property type="molecule type" value="Genomic_DNA"/>
</dbReference>
<feature type="domain" description="GST C-terminal" evidence="2">
    <location>
        <begin position="88"/>
        <end position="211"/>
    </location>
</feature>
<evidence type="ECO:0000259" key="2">
    <source>
        <dbReference type="PROSITE" id="PS50405"/>
    </source>
</evidence>
<dbReference type="PANTHER" id="PTHR43968:SF6">
    <property type="entry name" value="GLUTATHIONE S-TRANSFERASE OMEGA"/>
    <property type="match status" value="1"/>
</dbReference>
<evidence type="ECO:0000259" key="1">
    <source>
        <dbReference type="PROSITE" id="PS50404"/>
    </source>
</evidence>
<dbReference type="InterPro" id="IPR050983">
    <property type="entry name" value="GST_Omega/HSP26"/>
</dbReference>
<dbReference type="Gene3D" id="3.40.30.10">
    <property type="entry name" value="Glutaredoxin"/>
    <property type="match status" value="1"/>
</dbReference>
<dbReference type="AlphaFoldDB" id="A0A8J7UZY0"/>
<dbReference type="Pfam" id="PF13417">
    <property type="entry name" value="GST_N_3"/>
    <property type="match status" value="1"/>
</dbReference>
<dbReference type="PANTHER" id="PTHR43968">
    <property type="match status" value="1"/>
</dbReference>
<dbReference type="Pfam" id="PF13410">
    <property type="entry name" value="GST_C_2"/>
    <property type="match status" value="1"/>
</dbReference>
<keyword evidence="4" id="KW-1185">Reference proteome</keyword>
<sequence>MTETVLFGAAYSVYVRAARMALAEKGVPYRLEGVDIFAEGGPPADYLRRHPFGRIPAFAHGDIALYETVAILRYVDEGFEGPALQPPEPAARARMVQIQSILDNYAYRSWVWDIHVQRVERDPPDEARIAQAVPKAARVLDAITDIVAAGTTEGPFFLGATPCLADLMAAPMAALLLETPEGRHLFAERPGWTAWWAAVAARESFKATAAA</sequence>
<comment type="caution">
    <text evidence="3">The sequence shown here is derived from an EMBL/GenBank/DDBJ whole genome shotgun (WGS) entry which is preliminary data.</text>
</comment>
<evidence type="ECO:0000313" key="3">
    <source>
        <dbReference type="EMBL" id="MBP5856156.1"/>
    </source>
</evidence>
<dbReference type="InterPro" id="IPR036282">
    <property type="entry name" value="Glutathione-S-Trfase_C_sf"/>
</dbReference>
<dbReference type="GO" id="GO:0005737">
    <property type="term" value="C:cytoplasm"/>
    <property type="evidence" value="ECO:0007669"/>
    <property type="project" value="TreeGrafter"/>
</dbReference>
<dbReference type="InterPro" id="IPR010987">
    <property type="entry name" value="Glutathione-S-Trfase_C-like"/>
</dbReference>
<dbReference type="CDD" id="cd00299">
    <property type="entry name" value="GST_C_family"/>
    <property type="match status" value="1"/>
</dbReference>
<dbReference type="SUPFAM" id="SSF52833">
    <property type="entry name" value="Thioredoxin-like"/>
    <property type="match status" value="1"/>
</dbReference>
<gene>
    <name evidence="3" type="ORF">KAJ83_03985</name>
</gene>
<dbReference type="RefSeq" id="WP_210680700.1">
    <property type="nucleotide sequence ID" value="NZ_JAGMWN010000001.1"/>
</dbReference>
<dbReference type="InterPro" id="IPR036249">
    <property type="entry name" value="Thioredoxin-like_sf"/>
</dbReference>
<dbReference type="Gene3D" id="1.20.1050.10">
    <property type="match status" value="1"/>
</dbReference>
<reference evidence="3" key="1">
    <citation type="submission" date="2021-04" db="EMBL/GenBank/DDBJ databases">
        <authorList>
            <person name="Zhang D.-C."/>
        </authorList>
    </citation>
    <scope>NUCLEOTIDE SEQUENCE</scope>
    <source>
        <strain evidence="3">CGMCC 1.15697</strain>
    </source>
</reference>
<protein>
    <submittedName>
        <fullName evidence="3">Glutathione S-transferase family protein</fullName>
    </submittedName>
</protein>
<dbReference type="SFLD" id="SFLDS00019">
    <property type="entry name" value="Glutathione_Transferase_(cytos"/>
    <property type="match status" value="1"/>
</dbReference>
<accession>A0A8J7UZY0</accession>
<dbReference type="Proteomes" id="UP000672602">
    <property type="component" value="Unassembled WGS sequence"/>
</dbReference>
<dbReference type="PROSITE" id="PS50404">
    <property type="entry name" value="GST_NTER"/>
    <property type="match status" value="1"/>
</dbReference>
<organism evidence="3 4">
    <name type="scientific">Marivibrio halodurans</name>
    <dbReference type="NCBI Taxonomy" id="2039722"/>
    <lineage>
        <taxon>Bacteria</taxon>
        <taxon>Pseudomonadati</taxon>
        <taxon>Pseudomonadota</taxon>
        <taxon>Alphaproteobacteria</taxon>
        <taxon>Rhodospirillales</taxon>
        <taxon>Rhodospirillaceae</taxon>
        <taxon>Marivibrio</taxon>
    </lineage>
</organism>
<name>A0A8J7UZY0_9PROT</name>